<dbReference type="InterPro" id="IPR052173">
    <property type="entry name" value="Beta-lactam_resp_regulator"/>
</dbReference>
<proteinExistence type="predicted"/>
<evidence type="ECO:0000256" key="1">
    <source>
        <dbReference type="SAM" id="MobiDB-lite"/>
    </source>
</evidence>
<evidence type="ECO:0000313" key="4">
    <source>
        <dbReference type="EMBL" id="NRT18988.1"/>
    </source>
</evidence>
<feature type="compositionally biased region" description="Low complexity" evidence="1">
    <location>
        <begin position="423"/>
        <end position="442"/>
    </location>
</feature>
<name>A0ABX2FP84_9BACT</name>
<feature type="compositionally biased region" description="Basic and acidic residues" evidence="1">
    <location>
        <begin position="680"/>
        <end position="714"/>
    </location>
</feature>
<evidence type="ECO:0000313" key="5">
    <source>
        <dbReference type="Proteomes" id="UP000779507"/>
    </source>
</evidence>
<feature type="transmembrane region" description="Helical" evidence="2">
    <location>
        <begin position="20"/>
        <end position="41"/>
    </location>
</feature>
<evidence type="ECO:0000259" key="3">
    <source>
        <dbReference type="Pfam" id="PF05569"/>
    </source>
</evidence>
<feature type="domain" description="Peptidase M56" evidence="3">
    <location>
        <begin position="25"/>
        <end position="274"/>
    </location>
</feature>
<keyword evidence="2" id="KW-0472">Membrane</keyword>
<feature type="compositionally biased region" description="Low complexity" evidence="1">
    <location>
        <begin position="667"/>
        <end position="679"/>
    </location>
</feature>
<dbReference type="InterPro" id="IPR008756">
    <property type="entry name" value="Peptidase_M56"/>
</dbReference>
<dbReference type="CDD" id="cd07341">
    <property type="entry name" value="M56_BlaR1_MecR1_like"/>
    <property type="match status" value="1"/>
</dbReference>
<dbReference type="Proteomes" id="UP000779507">
    <property type="component" value="Unassembled WGS sequence"/>
</dbReference>
<protein>
    <submittedName>
        <fullName evidence="4">Beta-lactamase regulating signal transducer with metallopeptidase domain</fullName>
    </submittedName>
</protein>
<dbReference type="PANTHER" id="PTHR34978">
    <property type="entry name" value="POSSIBLE SENSOR-TRANSDUCER PROTEIN BLAR"/>
    <property type="match status" value="1"/>
</dbReference>
<keyword evidence="5" id="KW-1185">Reference proteome</keyword>
<feature type="compositionally biased region" description="Basic and acidic residues" evidence="1">
    <location>
        <begin position="767"/>
        <end position="794"/>
    </location>
</feature>
<reference evidence="4 5" key="1">
    <citation type="submission" date="2020-05" db="EMBL/GenBank/DDBJ databases">
        <title>Genomic Encyclopedia of Type Strains, Phase IV (KMG-V): Genome sequencing to study the core and pangenomes of soil and plant-associated prokaryotes.</title>
        <authorList>
            <person name="Whitman W."/>
        </authorList>
    </citation>
    <scope>NUCLEOTIDE SEQUENCE [LARGE SCALE GENOMIC DNA]</scope>
    <source>
        <strain evidence="4 5">9A</strain>
    </source>
</reference>
<organism evidence="4 5">
    <name type="scientific">Hymenobacter caeli</name>
    <dbReference type="NCBI Taxonomy" id="2735894"/>
    <lineage>
        <taxon>Bacteria</taxon>
        <taxon>Pseudomonadati</taxon>
        <taxon>Bacteroidota</taxon>
        <taxon>Cytophagia</taxon>
        <taxon>Cytophagales</taxon>
        <taxon>Hymenobacteraceae</taxon>
        <taxon>Hymenobacter</taxon>
    </lineage>
</organism>
<feature type="transmembrane region" description="Helical" evidence="2">
    <location>
        <begin position="341"/>
        <end position="365"/>
    </location>
</feature>
<feature type="transmembrane region" description="Helical" evidence="2">
    <location>
        <begin position="131"/>
        <end position="154"/>
    </location>
</feature>
<feature type="region of interest" description="Disordered" evidence="1">
    <location>
        <begin position="738"/>
        <end position="834"/>
    </location>
</feature>
<dbReference type="RefSeq" id="WP_173809726.1">
    <property type="nucleotide sequence ID" value="NZ_JABSNP010000007.1"/>
</dbReference>
<dbReference type="EMBL" id="JABSNP010000007">
    <property type="protein sequence ID" value="NRT18988.1"/>
    <property type="molecule type" value="Genomic_DNA"/>
</dbReference>
<feature type="region of interest" description="Disordered" evidence="1">
    <location>
        <begin position="420"/>
        <end position="466"/>
    </location>
</feature>
<feature type="compositionally biased region" description="Polar residues" evidence="1">
    <location>
        <begin position="825"/>
        <end position="834"/>
    </location>
</feature>
<gene>
    <name evidence="4" type="ORF">HNP98_001811</name>
</gene>
<keyword evidence="2" id="KW-0812">Transmembrane</keyword>
<dbReference type="Pfam" id="PF05569">
    <property type="entry name" value="Peptidase_M56"/>
    <property type="match status" value="1"/>
</dbReference>
<accession>A0ABX2FP84</accession>
<sequence>MSTLEQLVSPAVLRALGWTLLHSLWQGALAAALVAVALLALRRHAAAVRYRVAAGALGALVLVAAGTFGYYYGAPETLAAPTYGVVELAQTTAAPAAVAADFASSETTVVATPPSSWLATARAHFDQNLPWLVLAWGLGLLVMSVRLLGGLLYVRRLRRHRTRPLPAAWQARLGALAARAGLRRPVALLESGLVAAPLVVGHLRPLVLLPLGAATGLPVACVEAILAHELAHVLRRDYLVNLLQTLAETVFFYHPAVWYLGQCLREERENCCDDLATQLVGGDPLRLARALTALAEWSQAAVLAPAPRLALAATGGRGSLLGRVRRLVQAAPARPTRGESLAAVALLLGGLGLLGTGVALAGPAAPAPAGPRLRQLVPAAPVVWHSLSVPADTVRRLAKVPLPLSAPAVPAIPPVPPVPPVADAPEAPNAPEAPAMPEVPAAPDAPRPPRLRRLRGGQPGPGSTVIVEKDKKGRLTKLIVDGQPVETQGPSKKSKKDKKMQVEVIQVPPAGAWAVVPGGPGNPEATLRALGMGPLVQTFGPEANLEQQTKMFKEQEKLFKQREKLFQEQKQLLRQLNTYKLDTYNQQLNGLALVTPDVNINMDLDTDAIERDAVESARRSLRQSLQSPTLSDDDRRATEQALASLENRRISRNNSQAEANARRAEANARQAGVNALRADANARRADANTRRIDAEVRRREAQDRAGESTDDVRERRRELQVQIRDAQRELALLQREEATSNNAAGSARGPRAPQTPPAPPASTSSTKVRDELRRDGLIGADDKSFSFQLDDKGGRVNGKALTPAQAEKYRRQFLPAATGGGKNKSAISINVNER</sequence>
<feature type="transmembrane region" description="Helical" evidence="2">
    <location>
        <begin position="53"/>
        <end position="73"/>
    </location>
</feature>
<comment type="caution">
    <text evidence="4">The sequence shown here is derived from an EMBL/GenBank/DDBJ whole genome shotgun (WGS) entry which is preliminary data.</text>
</comment>
<feature type="region of interest" description="Disordered" evidence="1">
    <location>
        <begin position="643"/>
        <end position="714"/>
    </location>
</feature>
<keyword evidence="2" id="KW-1133">Transmembrane helix</keyword>
<dbReference type="PANTHER" id="PTHR34978:SF3">
    <property type="entry name" value="SLR0241 PROTEIN"/>
    <property type="match status" value="1"/>
</dbReference>
<evidence type="ECO:0000256" key="2">
    <source>
        <dbReference type="SAM" id="Phobius"/>
    </source>
</evidence>